<dbReference type="RefSeq" id="WP_211533585.1">
    <property type="nucleotide sequence ID" value="NZ_CP058560.1"/>
</dbReference>
<dbReference type="OrthoDB" id="69318at2157"/>
<proteinExistence type="predicted"/>
<name>A0A8T8KB60_9EURY</name>
<evidence type="ECO:0000256" key="1">
    <source>
        <dbReference type="SAM" id="Phobius"/>
    </source>
</evidence>
<dbReference type="GeneID" id="64819514"/>
<keyword evidence="1" id="KW-1133">Transmembrane helix</keyword>
<feature type="transmembrane region" description="Helical" evidence="1">
    <location>
        <begin position="175"/>
        <end position="192"/>
    </location>
</feature>
<dbReference type="AlphaFoldDB" id="A0A8T8KB60"/>
<reference evidence="2" key="1">
    <citation type="submission" date="2020-07" db="EMBL/GenBank/DDBJ databases">
        <title>Methanobacterium. sp. MethCan genome.</title>
        <authorList>
            <person name="Postec A."/>
            <person name="Quemeneur M."/>
        </authorList>
    </citation>
    <scope>NUCLEOTIDE SEQUENCE</scope>
    <source>
        <strain evidence="2">MethCAN</strain>
    </source>
</reference>
<dbReference type="Proteomes" id="UP000681041">
    <property type="component" value="Chromosome"/>
</dbReference>
<dbReference type="KEGG" id="meme:HYG87_02080"/>
<feature type="transmembrane region" description="Helical" evidence="1">
    <location>
        <begin position="152"/>
        <end position="169"/>
    </location>
</feature>
<dbReference type="EMBL" id="CP058560">
    <property type="protein sequence ID" value="QUH22641.1"/>
    <property type="molecule type" value="Genomic_DNA"/>
</dbReference>
<organism evidence="2 3">
    <name type="scientific">Methanobacterium alkalithermotolerans</name>
    <dbReference type="NCBI Taxonomy" id="2731220"/>
    <lineage>
        <taxon>Archaea</taxon>
        <taxon>Methanobacteriati</taxon>
        <taxon>Methanobacteriota</taxon>
        <taxon>Methanomada group</taxon>
        <taxon>Methanobacteria</taxon>
        <taxon>Methanobacteriales</taxon>
        <taxon>Methanobacteriaceae</taxon>
        <taxon>Methanobacterium</taxon>
    </lineage>
</organism>
<protein>
    <submittedName>
        <fullName evidence="2">Uncharacterized protein</fullName>
    </submittedName>
</protein>
<sequence>MKLIQIEDLLQKGNNILLYQEEVEDYYQLLSEKYKCILLREPTPLKYNLQKCVKCVSNEEDEVINKLNQPELRDKLLEELGDDILIIFFNHFQVLTWRSAHTLHTLWQSGQVLFFCSFNYHFKQEIYKFYQTFTLINKEEYEKDTGKNEINITYPLYLVVGILIFLAYLRSASTAAIATMLLGAAWFSFLMVRSMMYVGGKV</sequence>
<keyword evidence="1" id="KW-0472">Membrane</keyword>
<evidence type="ECO:0000313" key="3">
    <source>
        <dbReference type="Proteomes" id="UP000681041"/>
    </source>
</evidence>
<keyword evidence="1" id="KW-0812">Transmembrane</keyword>
<keyword evidence="3" id="KW-1185">Reference proteome</keyword>
<gene>
    <name evidence="2" type="ORF">HYG87_02080</name>
</gene>
<evidence type="ECO:0000313" key="2">
    <source>
        <dbReference type="EMBL" id="QUH22641.1"/>
    </source>
</evidence>
<accession>A0A8T8KB60</accession>